<evidence type="ECO:0000256" key="1">
    <source>
        <dbReference type="SAM" id="MobiDB-lite"/>
    </source>
</evidence>
<sequence length="1221" mass="139703">MKIKNTILDDLIDQRYVSSPTSEIDKETDDEYCSEDSICSSYSEKLTEASFSNIISENKPSSISGQQIYPILYSDPLDYSQNKNSNCNESYSYVINLKKNLIQEFIETKEKAVAEIYEIYSDWLEERDSDYSHEEGLNRIELESNGNSSSHYSLLSLNFSNDGNQSIFGSIDSLFNSNNYISNESLYSKNNISNSNLFMNNNYNNDSNENLNKNKAISINSINNVGLDNKNNENLLIQKLPISNINNNDQQFRRSSNLSARIQDYNQRKVYGNKDVNIFKEKIKKSSKANLIASNKSEGKRLCNSLDCLVITYSDNNSTKRKITNSNNNINDFKSTKNNKIHSSLGNLNYSIYNNIKNTYENKRHSSINKYATVQNTKVNKNISNSVTNNNEVFEFYLKPKIHQIYSKSWPPSIFTSSHSKLIYKIEQVVTDILKTPAEKYIGTSVAIDFMKMLNELINEQKSLVVGDQEAEDFLTKLLYLFSPIVRISEFYNQYISSIERMEYDDNDNSRYNRMSYINKKTKKLASGINFNIDSDSTSISNISYSINDNSKNNESVISNNTVYLKDKLDNENTENSSIDHNKSANENEIKDVMSKEVQNRANNDNNSTMQQEKKSYEKTVKSPISSEIKDSKIVDTKIENNDEKLKKKCIYEFEENHIKENEEYGKEGKKEEKIIEKVREGNGKYDDEVIEDKVNENEKEINKKEKIKTTEIEHNNINTEKNKCDKDEKLTSSHEKKESSHLVDESKYNSEKENDQHSIKSSLDSILNLTDNNASYEKGKTNSNDKKNKKKRKSVEKLKDADYSNDKNTTPFSSSQNINNISGDNNAKSNSNDSLNKNSKHKRCRSDSNKISLLNRTLTKRKTYHNATYSVGTSNIIVEQINEQGPDNIGTSSVDELINASSNKSINSSEQMSSLCNCSAPESIKEKLLINNTAPTVSTSNIVTTVTISSSPPDEKLEQIESNDIKNEKEISSIKNDNVNASSETVDDTKTNNLVLCRICEEMILAENLGEHSKDKRQLTINYKILEVFDYIFTRILEMDVKASKHRDDQIQRLEKYISKIKKILEDKAPAINKELYSVGVSLKTILINELQAFRSYNALEYNYNKTRIIDKPITNGNNERSNRNSIMYKDKSNQDIISISEKSLNSIPSTEKNRLSGIYQHDDSPRKFFSLFNELIRRSNNHKRINSINGSQKQVVGRNTIPSIKDFEIIKPISRGAYG</sequence>
<dbReference type="OrthoDB" id="2163553at2759"/>
<gene>
    <name evidence="2" type="ORF">LY90DRAFT_507902</name>
</gene>
<keyword evidence="3" id="KW-1185">Reference proteome</keyword>
<dbReference type="Proteomes" id="UP000193920">
    <property type="component" value="Unassembled WGS sequence"/>
</dbReference>
<name>A0A1Y2D4L1_9FUNG</name>
<dbReference type="EMBL" id="MCOG01000089">
    <property type="protein sequence ID" value="ORY54026.1"/>
    <property type="molecule type" value="Genomic_DNA"/>
</dbReference>
<feature type="compositionally biased region" description="Low complexity" evidence="1">
    <location>
        <begin position="826"/>
        <end position="838"/>
    </location>
</feature>
<organism evidence="2 3">
    <name type="scientific">Neocallimastix californiae</name>
    <dbReference type="NCBI Taxonomy" id="1754190"/>
    <lineage>
        <taxon>Eukaryota</taxon>
        <taxon>Fungi</taxon>
        <taxon>Fungi incertae sedis</taxon>
        <taxon>Chytridiomycota</taxon>
        <taxon>Chytridiomycota incertae sedis</taxon>
        <taxon>Neocallimastigomycetes</taxon>
        <taxon>Neocallimastigales</taxon>
        <taxon>Neocallimastigaceae</taxon>
        <taxon>Neocallimastix</taxon>
    </lineage>
</organism>
<feature type="region of interest" description="Disordered" evidence="1">
    <location>
        <begin position="600"/>
        <end position="624"/>
    </location>
</feature>
<feature type="compositionally biased region" description="Basic and acidic residues" evidence="1">
    <location>
        <begin position="612"/>
        <end position="621"/>
    </location>
</feature>
<feature type="compositionally biased region" description="Basic and acidic residues" evidence="1">
    <location>
        <begin position="778"/>
        <end position="787"/>
    </location>
</feature>
<feature type="compositionally biased region" description="Polar residues" evidence="1">
    <location>
        <begin position="807"/>
        <end position="825"/>
    </location>
</feature>
<evidence type="ECO:0000313" key="2">
    <source>
        <dbReference type="EMBL" id="ORY54026.1"/>
    </source>
</evidence>
<feature type="region of interest" description="Disordered" evidence="1">
    <location>
        <begin position="682"/>
        <end position="760"/>
    </location>
</feature>
<accession>A0A1Y2D4L1</accession>
<feature type="compositionally biased region" description="Basic and acidic residues" evidence="1">
    <location>
        <begin position="796"/>
        <end position="806"/>
    </location>
</feature>
<comment type="caution">
    <text evidence="2">The sequence shown here is derived from an EMBL/GenBank/DDBJ whole genome shotgun (WGS) entry which is preliminary data.</text>
</comment>
<protein>
    <submittedName>
        <fullName evidence="2">Uncharacterized protein</fullName>
    </submittedName>
</protein>
<feature type="compositionally biased region" description="Polar residues" evidence="1">
    <location>
        <begin position="600"/>
        <end position="611"/>
    </location>
</feature>
<proteinExistence type="predicted"/>
<feature type="region of interest" description="Disordered" evidence="1">
    <location>
        <begin position="774"/>
        <end position="849"/>
    </location>
</feature>
<evidence type="ECO:0000313" key="3">
    <source>
        <dbReference type="Proteomes" id="UP000193920"/>
    </source>
</evidence>
<dbReference type="AlphaFoldDB" id="A0A1Y2D4L1"/>
<reference evidence="2 3" key="1">
    <citation type="submission" date="2016-08" db="EMBL/GenBank/DDBJ databases">
        <title>A Parts List for Fungal Cellulosomes Revealed by Comparative Genomics.</title>
        <authorList>
            <consortium name="DOE Joint Genome Institute"/>
            <person name="Haitjema C.H."/>
            <person name="Gilmore S.P."/>
            <person name="Henske J.K."/>
            <person name="Solomon K.V."/>
            <person name="De Groot R."/>
            <person name="Kuo A."/>
            <person name="Mondo S.J."/>
            <person name="Salamov A.A."/>
            <person name="Labutti K."/>
            <person name="Zhao Z."/>
            <person name="Chiniquy J."/>
            <person name="Barry K."/>
            <person name="Brewer H.M."/>
            <person name="Purvine S.O."/>
            <person name="Wright A.T."/>
            <person name="Boxma B."/>
            <person name="Van Alen T."/>
            <person name="Hackstein J.H."/>
            <person name="Baker S.E."/>
            <person name="Grigoriev I.V."/>
            <person name="O'Malley M.A."/>
        </authorList>
    </citation>
    <scope>NUCLEOTIDE SEQUENCE [LARGE SCALE GENOMIC DNA]</scope>
    <source>
        <strain evidence="2 3">G1</strain>
    </source>
</reference>
<feature type="compositionally biased region" description="Basic and acidic residues" evidence="1">
    <location>
        <begin position="682"/>
        <end position="759"/>
    </location>
</feature>